<proteinExistence type="predicted"/>
<sequence length="160" mass="17386">MSVALPQTPRGLLSDAQFNSVRDTVLDNNPGMEPELASRILVDALAFLAAATVRSVPLVPSRVVDEGWHALILHTVLYQELALRLGQFIHHIPERPDPANRSESSLTRTIDAISAAGYEVDMDLWRGPEDALVSVAASCQHSPDDGPIVIIPRPKPKIAE</sequence>
<dbReference type="Proteomes" id="UP001432075">
    <property type="component" value="Chromosome"/>
</dbReference>
<evidence type="ECO:0000313" key="1">
    <source>
        <dbReference type="EMBL" id="WUO45283.1"/>
    </source>
</evidence>
<accession>A0ABZ1REV2</accession>
<keyword evidence="2" id="KW-1185">Reference proteome</keyword>
<reference evidence="1" key="1">
    <citation type="submission" date="2022-10" db="EMBL/GenBank/DDBJ databases">
        <title>The complete genomes of actinobacterial strains from the NBC collection.</title>
        <authorList>
            <person name="Joergensen T.S."/>
            <person name="Alvarez Arevalo M."/>
            <person name="Sterndorff E.B."/>
            <person name="Faurdal D."/>
            <person name="Vuksanovic O."/>
            <person name="Mourched A.-S."/>
            <person name="Charusanti P."/>
            <person name="Shaw S."/>
            <person name="Blin K."/>
            <person name="Weber T."/>
        </authorList>
    </citation>
    <scope>NUCLEOTIDE SEQUENCE</scope>
    <source>
        <strain evidence="1">NBC_00283</strain>
    </source>
</reference>
<gene>
    <name evidence="1" type="ORF">OHU17_05280</name>
</gene>
<protein>
    <submittedName>
        <fullName evidence="1">Uncharacterized protein</fullName>
    </submittedName>
</protein>
<dbReference type="EMBL" id="CP108057">
    <property type="protein sequence ID" value="WUO45283.1"/>
    <property type="molecule type" value="Genomic_DNA"/>
</dbReference>
<evidence type="ECO:0000313" key="2">
    <source>
        <dbReference type="Proteomes" id="UP001432075"/>
    </source>
</evidence>
<name>A0ABZ1REV2_9ACTN</name>
<organism evidence="1 2">
    <name type="scientific">Streptomyces goshikiensis</name>
    <dbReference type="NCBI Taxonomy" id="1942"/>
    <lineage>
        <taxon>Bacteria</taxon>
        <taxon>Bacillati</taxon>
        <taxon>Actinomycetota</taxon>
        <taxon>Actinomycetes</taxon>
        <taxon>Kitasatosporales</taxon>
        <taxon>Streptomycetaceae</taxon>
        <taxon>Streptomyces</taxon>
    </lineage>
</organism>
<dbReference type="RefSeq" id="WP_328775353.1">
    <property type="nucleotide sequence ID" value="NZ_CP108057.1"/>
</dbReference>